<protein>
    <recommendedName>
        <fullName evidence="2">DUF6458 domain-containing protein</fullName>
    </recommendedName>
</protein>
<evidence type="ECO:0000259" key="2">
    <source>
        <dbReference type="Pfam" id="PF20059"/>
    </source>
</evidence>
<keyword evidence="1" id="KW-0472">Membrane</keyword>
<reference evidence="3" key="1">
    <citation type="submission" date="2021-06" db="EMBL/GenBank/DDBJ databases">
        <title>Complete genome sequence of Nocardioides sp. G188.</title>
        <authorList>
            <person name="Im W.-T."/>
        </authorList>
    </citation>
    <scope>NUCLEOTIDE SEQUENCE</scope>
    <source>
        <strain evidence="3">G188</strain>
    </source>
</reference>
<keyword evidence="4" id="KW-1185">Reference proteome</keyword>
<dbReference type="AlphaFoldDB" id="A0A975SW85"/>
<accession>A0A975SW85</accession>
<proteinExistence type="predicted"/>
<evidence type="ECO:0000313" key="4">
    <source>
        <dbReference type="Proteomes" id="UP000683575"/>
    </source>
</evidence>
<feature type="transmembrane region" description="Helical" evidence="1">
    <location>
        <begin position="27"/>
        <end position="45"/>
    </location>
</feature>
<dbReference type="RefSeq" id="WP_216938575.1">
    <property type="nucleotide sequence ID" value="NZ_CP077062.1"/>
</dbReference>
<dbReference type="Proteomes" id="UP000683575">
    <property type="component" value="Chromosome"/>
</dbReference>
<sequence>MGAGLFLVVFGALLTFAVKDEMPNVNLAVAGLILMVAGAAVIAHARATAAKERVVTTREESGDPAVPTHVVEEIVRERRRD</sequence>
<organism evidence="3 4">
    <name type="scientific">Nocardioides panacis</name>
    <dbReference type="NCBI Taxonomy" id="2849501"/>
    <lineage>
        <taxon>Bacteria</taxon>
        <taxon>Bacillati</taxon>
        <taxon>Actinomycetota</taxon>
        <taxon>Actinomycetes</taxon>
        <taxon>Propionibacteriales</taxon>
        <taxon>Nocardioidaceae</taxon>
        <taxon>Nocardioides</taxon>
    </lineage>
</organism>
<dbReference type="EMBL" id="CP077062">
    <property type="protein sequence ID" value="QWZ07064.1"/>
    <property type="molecule type" value="Genomic_DNA"/>
</dbReference>
<keyword evidence="1" id="KW-1133">Transmembrane helix</keyword>
<evidence type="ECO:0000313" key="3">
    <source>
        <dbReference type="EMBL" id="QWZ07064.1"/>
    </source>
</evidence>
<evidence type="ECO:0000256" key="1">
    <source>
        <dbReference type="SAM" id="Phobius"/>
    </source>
</evidence>
<dbReference type="KEGG" id="nps:KRR39_16355"/>
<gene>
    <name evidence="3" type="ORF">KRR39_16355</name>
</gene>
<dbReference type="Pfam" id="PF20059">
    <property type="entry name" value="DUF6458"/>
    <property type="match status" value="1"/>
</dbReference>
<feature type="domain" description="DUF6458" evidence="2">
    <location>
        <begin position="2"/>
        <end position="58"/>
    </location>
</feature>
<dbReference type="InterPro" id="IPR045597">
    <property type="entry name" value="DUF6458"/>
</dbReference>
<keyword evidence="1" id="KW-0812">Transmembrane</keyword>
<name>A0A975SW85_9ACTN</name>